<feature type="transmembrane region" description="Helical" evidence="1">
    <location>
        <begin position="10"/>
        <end position="29"/>
    </location>
</feature>
<feature type="transmembrane region" description="Helical" evidence="1">
    <location>
        <begin position="254"/>
        <end position="270"/>
    </location>
</feature>
<reference evidence="2" key="1">
    <citation type="submission" date="2020-02" db="EMBL/GenBank/DDBJ databases">
        <authorList>
            <person name="Meier V. D."/>
        </authorList>
    </citation>
    <scope>NUCLEOTIDE SEQUENCE</scope>
    <source>
        <strain evidence="2">AVDCRST_MAG55</strain>
    </source>
</reference>
<feature type="transmembrane region" description="Helical" evidence="1">
    <location>
        <begin position="432"/>
        <end position="451"/>
    </location>
</feature>
<feature type="transmembrane region" description="Helical" evidence="1">
    <location>
        <begin position="358"/>
        <end position="380"/>
    </location>
</feature>
<gene>
    <name evidence="2" type="ORF">AVDCRST_MAG55-586</name>
</gene>
<feature type="transmembrane region" description="Helical" evidence="1">
    <location>
        <begin position="35"/>
        <end position="56"/>
    </location>
</feature>
<protein>
    <submittedName>
        <fullName evidence="2">Uncharacterized protein</fullName>
    </submittedName>
</protein>
<proteinExistence type="predicted"/>
<keyword evidence="1" id="KW-0472">Membrane</keyword>
<sequence length="716" mass="76976">MGKTLSRLRLFEAAVALSGGAAFVMVLLLREALAAFPGVLAIGTLALFMAPGVLLARWFLDEHFSGAALAPAGFVISAGGFALLAVPVLIAQASLEVYLWAAGVAVVVSLLAAALAALTGRRFAGQAAEKGVERDVAERGGVMWVPFLALVGVLAYVAKITAPSSYGDIWVYLAWVREYLGGGGLASVEPFFGGEVGLSRARINGWLVEQAAFARVSGVDLVDGVFSYLNPFFVVVALLTFYSLARVLLKSERAALFCGCLYALFFLVHLGQTRFTFGGEFVQRLPEDKLATKFFFLPMALAFAAAFIEGGKWRYFSCFACVCCAVVAVHPIGFATIGLSMAGFGILHLASNPRSRTAWARVLAMGLAGLLIVAVPAALVPAITGQPLTDVLADSDINSGDPDVLRNMVFVSPERARIFEFADGSYIMHPSLLLDPIIAVAYMLGVPFLLWRVQRSVAAQLLFGTMFLTTVAVYVPPVATFLGDNVVLPGQIWRLAWPIPLATLLAFGWLLWETGRWVTALSSGVRLPSVLSRALPSLVVVVLAVLAAPWVSDGLEPIREHRESSRAAGFYPVDPIYPWFRDEIESPTIVLASDLLGARIPAYSSEANVVSRRGGLVLNVLPRLQERAPGRIEIPQGAVDVREFFAGTSIRTGVEILRRHEVDYVMVTANSPLDAALDSLSGFKPVEEPSERYVLYRVNLQKIGTPASAKSPNMPE</sequence>
<dbReference type="Pfam" id="PF19554">
    <property type="entry name" value="DUF6077"/>
    <property type="match status" value="1"/>
</dbReference>
<feature type="transmembrane region" description="Helical" evidence="1">
    <location>
        <begin position="457"/>
        <end position="483"/>
    </location>
</feature>
<feature type="transmembrane region" description="Helical" evidence="1">
    <location>
        <begin position="532"/>
        <end position="552"/>
    </location>
</feature>
<evidence type="ECO:0000313" key="2">
    <source>
        <dbReference type="EMBL" id="CAA9399969.1"/>
    </source>
</evidence>
<dbReference type="EMBL" id="CADCUZ010000026">
    <property type="protein sequence ID" value="CAA9399969.1"/>
    <property type="molecule type" value="Genomic_DNA"/>
</dbReference>
<keyword evidence="1" id="KW-0812">Transmembrane</keyword>
<feature type="transmembrane region" description="Helical" evidence="1">
    <location>
        <begin position="97"/>
        <end position="120"/>
    </location>
</feature>
<feature type="transmembrane region" description="Helical" evidence="1">
    <location>
        <begin position="495"/>
        <end position="512"/>
    </location>
</feature>
<dbReference type="AlphaFoldDB" id="A0A6J4NXD3"/>
<organism evidence="2">
    <name type="scientific">uncultured Rubrobacteraceae bacterium</name>
    <dbReference type="NCBI Taxonomy" id="349277"/>
    <lineage>
        <taxon>Bacteria</taxon>
        <taxon>Bacillati</taxon>
        <taxon>Actinomycetota</taxon>
        <taxon>Rubrobacteria</taxon>
        <taxon>Rubrobacterales</taxon>
        <taxon>Rubrobacteraceae</taxon>
        <taxon>environmental samples</taxon>
    </lineage>
</organism>
<accession>A0A6J4NXD3</accession>
<feature type="transmembrane region" description="Helical" evidence="1">
    <location>
        <begin position="141"/>
        <end position="158"/>
    </location>
</feature>
<evidence type="ECO:0000256" key="1">
    <source>
        <dbReference type="SAM" id="Phobius"/>
    </source>
</evidence>
<feature type="transmembrane region" description="Helical" evidence="1">
    <location>
        <begin position="225"/>
        <end position="242"/>
    </location>
</feature>
<dbReference type="InterPro" id="IPR045723">
    <property type="entry name" value="DUF6077"/>
</dbReference>
<feature type="transmembrane region" description="Helical" evidence="1">
    <location>
        <begin position="68"/>
        <end position="91"/>
    </location>
</feature>
<keyword evidence="1" id="KW-1133">Transmembrane helix</keyword>
<name>A0A6J4NXD3_9ACTN</name>
<feature type="transmembrane region" description="Helical" evidence="1">
    <location>
        <begin position="315"/>
        <end position="346"/>
    </location>
</feature>